<dbReference type="InterPro" id="IPR010657">
    <property type="entry name" value="ImpA_N"/>
</dbReference>
<feature type="region of interest" description="Disordered" evidence="1">
    <location>
        <begin position="248"/>
        <end position="269"/>
    </location>
</feature>
<evidence type="ECO:0000259" key="2">
    <source>
        <dbReference type="Pfam" id="PF06812"/>
    </source>
</evidence>
<gene>
    <name evidence="3" type="primary">tssA</name>
    <name evidence="3" type="ORF">AACH06_19650</name>
</gene>
<dbReference type="Proteomes" id="UP001371218">
    <property type="component" value="Unassembled WGS sequence"/>
</dbReference>
<feature type="domain" description="ImpA N-terminal" evidence="2">
    <location>
        <begin position="9"/>
        <end position="129"/>
    </location>
</feature>
<dbReference type="NCBIfam" id="TIGR03363">
    <property type="entry name" value="VI_chp_8"/>
    <property type="match status" value="1"/>
</dbReference>
<keyword evidence="4" id="KW-1185">Reference proteome</keyword>
<reference evidence="3 4" key="1">
    <citation type="submission" date="2024-04" db="EMBL/GenBank/DDBJ databases">
        <title>Novel species of the genus Ideonella isolated from streams.</title>
        <authorList>
            <person name="Lu H."/>
        </authorList>
    </citation>
    <scope>NUCLEOTIDE SEQUENCE [LARGE SCALE GENOMIC DNA]</scope>
    <source>
        <strain evidence="3 4">DXS29W</strain>
    </source>
</reference>
<organism evidence="3 4">
    <name type="scientific">Ideonella lacteola</name>
    <dbReference type="NCBI Taxonomy" id="2984193"/>
    <lineage>
        <taxon>Bacteria</taxon>
        <taxon>Pseudomonadati</taxon>
        <taxon>Pseudomonadota</taxon>
        <taxon>Betaproteobacteria</taxon>
        <taxon>Burkholderiales</taxon>
        <taxon>Sphaerotilaceae</taxon>
        <taxon>Ideonella</taxon>
    </lineage>
</organism>
<evidence type="ECO:0000256" key="1">
    <source>
        <dbReference type="SAM" id="MobiDB-lite"/>
    </source>
</evidence>
<name>A0ABU9BV78_9BURK</name>
<evidence type="ECO:0000313" key="3">
    <source>
        <dbReference type="EMBL" id="MEK8033044.1"/>
    </source>
</evidence>
<evidence type="ECO:0000313" key="4">
    <source>
        <dbReference type="Proteomes" id="UP001371218"/>
    </source>
</evidence>
<sequence length="358" mass="38351">MNFPQLVDALPGDNPCGEDLSFSSEFDTIQEMRRADDPSLDQGEWVTELKVADWPGVAKACEDLLCTRTKDLRVVGWLVDAWARLRGFAGLYDGLAVTAQLVERHWPQLHPQPDDGDQEQRIGNLSWLLHRVEELPRHISLATASPVGFTLLDLEAARAAGPNAGRSDQPGPPTLASIQRAVSNAGLSAFEQQKAAMDGCLHELARLQALIDAELGLAGPSFGPARRSLESARDAWVRLARDSGVATHSAGGEAASANDPETASGTGAAPVAPAAAAHVSNAPGVLNSRAQALQQLRQVADYFRRTEPHSPVAYLADKAARWGDMPLHAWLRTVVKDQGALAQLEDLLGTEPPPDQTS</sequence>
<protein>
    <submittedName>
        <fullName evidence="3">Type VI secretion system protein TssA</fullName>
    </submittedName>
</protein>
<dbReference type="EMBL" id="JBBUTG010000013">
    <property type="protein sequence ID" value="MEK8033044.1"/>
    <property type="molecule type" value="Genomic_DNA"/>
</dbReference>
<dbReference type="PANTHER" id="PTHR37951:SF1">
    <property type="entry name" value="TYPE VI SECRETION SYSTEM COMPONENT TSSA1"/>
    <property type="match status" value="1"/>
</dbReference>
<comment type="caution">
    <text evidence="3">The sequence shown here is derived from an EMBL/GenBank/DDBJ whole genome shotgun (WGS) entry which is preliminary data.</text>
</comment>
<proteinExistence type="predicted"/>
<dbReference type="InterPro" id="IPR017740">
    <property type="entry name" value="TssA-like"/>
</dbReference>
<accession>A0ABU9BV78</accession>
<dbReference type="Pfam" id="PF06812">
    <property type="entry name" value="ImpA_N"/>
    <property type="match status" value="1"/>
</dbReference>
<dbReference type="PANTHER" id="PTHR37951">
    <property type="entry name" value="CYTOPLASMIC PROTEIN-RELATED"/>
    <property type="match status" value="1"/>
</dbReference>
<dbReference type="RefSeq" id="WP_341427465.1">
    <property type="nucleotide sequence ID" value="NZ_JBBUTG010000013.1"/>
</dbReference>